<dbReference type="PROSITE" id="PS50929">
    <property type="entry name" value="ABC_TM1F"/>
    <property type="match status" value="1"/>
</dbReference>
<dbReference type="Gene3D" id="3.40.50.300">
    <property type="entry name" value="P-loop containing nucleotide triphosphate hydrolases"/>
    <property type="match status" value="1"/>
</dbReference>
<dbReference type="InterPro" id="IPR039421">
    <property type="entry name" value="Type_1_exporter"/>
</dbReference>
<dbReference type="Pfam" id="PF00664">
    <property type="entry name" value="ABC_membrane"/>
    <property type="match status" value="1"/>
</dbReference>
<keyword evidence="4" id="KW-0547">Nucleotide-binding</keyword>
<evidence type="ECO:0000259" key="9">
    <source>
        <dbReference type="PROSITE" id="PS50893"/>
    </source>
</evidence>
<evidence type="ECO:0000256" key="7">
    <source>
        <dbReference type="ARBA" id="ARBA00023136"/>
    </source>
</evidence>
<dbReference type="SUPFAM" id="SSF90123">
    <property type="entry name" value="ABC transporter transmembrane region"/>
    <property type="match status" value="1"/>
</dbReference>
<dbReference type="FunFam" id="3.40.50.300:FF:000287">
    <property type="entry name" value="Multidrug ABC transporter ATP-binding protein"/>
    <property type="match status" value="1"/>
</dbReference>
<reference evidence="11 12" key="1">
    <citation type="submission" date="2016-10" db="EMBL/GenBank/DDBJ databases">
        <authorList>
            <person name="de Groot N.N."/>
        </authorList>
    </citation>
    <scope>NUCLEOTIDE SEQUENCE [LARGE SCALE GENOMIC DNA]</scope>
    <source>
        <strain evidence="11 12">DSM 1283</strain>
    </source>
</reference>
<dbReference type="PANTHER" id="PTHR43394:SF1">
    <property type="entry name" value="ATP-BINDING CASSETTE SUB-FAMILY B MEMBER 10, MITOCHONDRIAL"/>
    <property type="match status" value="1"/>
</dbReference>
<evidence type="ECO:0000313" key="11">
    <source>
        <dbReference type="EMBL" id="SFN92938.1"/>
    </source>
</evidence>
<dbReference type="RefSeq" id="WP_091684567.1">
    <property type="nucleotide sequence ID" value="NZ_BAABFM010000079.1"/>
</dbReference>
<proteinExistence type="predicted"/>
<dbReference type="AlphaFoldDB" id="A0A1I5D121"/>
<dbReference type="Gene3D" id="1.20.1560.10">
    <property type="entry name" value="ABC transporter type 1, transmembrane domain"/>
    <property type="match status" value="1"/>
</dbReference>
<dbReference type="InterPro" id="IPR027417">
    <property type="entry name" value="P-loop_NTPase"/>
</dbReference>
<dbReference type="OrthoDB" id="9762778at2"/>
<dbReference type="PROSITE" id="PS00211">
    <property type="entry name" value="ABC_TRANSPORTER_1"/>
    <property type="match status" value="1"/>
</dbReference>
<evidence type="ECO:0000259" key="10">
    <source>
        <dbReference type="PROSITE" id="PS50929"/>
    </source>
</evidence>
<keyword evidence="7 8" id="KW-0472">Membrane</keyword>
<organism evidence="11 12">
    <name type="scientific">Anaerocolumna aminovalerica</name>
    <dbReference type="NCBI Taxonomy" id="1527"/>
    <lineage>
        <taxon>Bacteria</taxon>
        <taxon>Bacillati</taxon>
        <taxon>Bacillota</taxon>
        <taxon>Clostridia</taxon>
        <taxon>Lachnospirales</taxon>
        <taxon>Lachnospiraceae</taxon>
        <taxon>Anaerocolumna</taxon>
    </lineage>
</organism>
<gene>
    <name evidence="11" type="ORF">SAMN04489757_104178</name>
</gene>
<dbReference type="SMART" id="SM00382">
    <property type="entry name" value="AAA"/>
    <property type="match status" value="1"/>
</dbReference>
<dbReference type="STRING" id="1527.SAMN04489757_104178"/>
<dbReference type="GO" id="GO:0005524">
    <property type="term" value="F:ATP binding"/>
    <property type="evidence" value="ECO:0007669"/>
    <property type="project" value="UniProtKB-KW"/>
</dbReference>
<feature type="transmembrane region" description="Helical" evidence="8">
    <location>
        <begin position="57"/>
        <end position="79"/>
    </location>
</feature>
<accession>A0A1I5D121</accession>
<evidence type="ECO:0000256" key="5">
    <source>
        <dbReference type="ARBA" id="ARBA00022840"/>
    </source>
</evidence>
<dbReference type="InterPro" id="IPR017871">
    <property type="entry name" value="ABC_transporter-like_CS"/>
</dbReference>
<protein>
    <submittedName>
        <fullName evidence="11">ATP-binding cassette, subfamily B</fullName>
    </submittedName>
</protein>
<dbReference type="Proteomes" id="UP000198806">
    <property type="component" value="Unassembled WGS sequence"/>
</dbReference>
<dbReference type="GO" id="GO:0005886">
    <property type="term" value="C:plasma membrane"/>
    <property type="evidence" value="ECO:0007669"/>
    <property type="project" value="UniProtKB-SubCell"/>
</dbReference>
<evidence type="ECO:0000313" key="12">
    <source>
        <dbReference type="Proteomes" id="UP000198806"/>
    </source>
</evidence>
<feature type="transmembrane region" description="Helical" evidence="8">
    <location>
        <begin position="277"/>
        <end position="296"/>
    </location>
</feature>
<feature type="domain" description="ABC transmembrane type-1" evidence="10">
    <location>
        <begin position="21"/>
        <end position="308"/>
    </location>
</feature>
<keyword evidence="2" id="KW-0813">Transport</keyword>
<feature type="transmembrane region" description="Helical" evidence="8">
    <location>
        <begin position="20"/>
        <end position="45"/>
    </location>
</feature>
<dbReference type="InterPro" id="IPR003593">
    <property type="entry name" value="AAA+_ATPase"/>
</dbReference>
<dbReference type="GO" id="GO:0016887">
    <property type="term" value="F:ATP hydrolysis activity"/>
    <property type="evidence" value="ECO:0007669"/>
    <property type="project" value="InterPro"/>
</dbReference>
<evidence type="ECO:0000256" key="2">
    <source>
        <dbReference type="ARBA" id="ARBA00022448"/>
    </source>
</evidence>
<feature type="domain" description="ABC transporter" evidence="9">
    <location>
        <begin position="339"/>
        <end position="572"/>
    </location>
</feature>
<feature type="transmembrane region" description="Helical" evidence="8">
    <location>
        <begin position="148"/>
        <end position="180"/>
    </location>
</feature>
<evidence type="ECO:0000256" key="4">
    <source>
        <dbReference type="ARBA" id="ARBA00022741"/>
    </source>
</evidence>
<keyword evidence="6 8" id="KW-1133">Transmembrane helix</keyword>
<dbReference type="PROSITE" id="PS50893">
    <property type="entry name" value="ABC_TRANSPORTER_2"/>
    <property type="match status" value="1"/>
</dbReference>
<sequence length="582" mass="64186">MFKTIKRIISWIGPYKKRLYLGTLCAFLSSWCTAVPVITAAWALNKAISNMEEGTDLTYTIVWQSLLIISVSVFLRFLLSYTRARLQDSIGTERAAEERLRIGDMLKRVSLGYFSKNSTGEILADLTSEFSQLELNGMSMINNVLNGYINFLAIAICLCLFSWQAAITAIVGVLLSALALQGINHQSKKNSPDNQKASEMLAGTVLEYVRGIPVVKSFGQEGPAFEGFRKACRESRKINIGIEKSYIPWNTLHLLALKLASVIIVLITAWHTMDGTMTLPVLLLMAMFSFSMFGNIEAINDSAHVLGMIGAAMDKIDKLEQTDFIDQDGTDIKIDSFDICFNHVSFGYGSKEIIHNASFTARQNTTIAIVGPSGSGKTTLCNLMTRFYDVDSGEITVGGHDVREFTCDSLMKNFSMVFQNVYLFRDTIGNNIRFGKQDATKEEIIAAAKAACCHEFISTLPEGYDTMVGEGGSSLSGGEKQRISIARAILKNAPIVILDEATASIDPENEHLIQQAISALTQGKTIITIAHRLATIEQADQIIVLDNGRIAQKGNHQELIMQDGIYKNFVSIRQRAEGWSIT</sequence>
<dbReference type="CDD" id="cd07346">
    <property type="entry name" value="ABC_6TM_exporters"/>
    <property type="match status" value="1"/>
</dbReference>
<evidence type="ECO:0000256" key="8">
    <source>
        <dbReference type="SAM" id="Phobius"/>
    </source>
</evidence>
<feature type="transmembrane region" description="Helical" evidence="8">
    <location>
        <begin position="252"/>
        <end position="270"/>
    </location>
</feature>
<name>A0A1I5D121_9FIRM</name>
<evidence type="ECO:0000256" key="1">
    <source>
        <dbReference type="ARBA" id="ARBA00004651"/>
    </source>
</evidence>
<comment type="subcellular location">
    <subcellularLocation>
        <location evidence="1">Cell membrane</location>
        <topology evidence="1">Multi-pass membrane protein</topology>
    </subcellularLocation>
</comment>
<keyword evidence="12" id="KW-1185">Reference proteome</keyword>
<keyword evidence="3 8" id="KW-0812">Transmembrane</keyword>
<dbReference type="InterPro" id="IPR003439">
    <property type="entry name" value="ABC_transporter-like_ATP-bd"/>
</dbReference>
<dbReference type="EMBL" id="FOWD01000004">
    <property type="protein sequence ID" value="SFN92938.1"/>
    <property type="molecule type" value="Genomic_DNA"/>
</dbReference>
<dbReference type="InterPro" id="IPR036640">
    <property type="entry name" value="ABC1_TM_sf"/>
</dbReference>
<dbReference type="SUPFAM" id="SSF52540">
    <property type="entry name" value="P-loop containing nucleoside triphosphate hydrolases"/>
    <property type="match status" value="1"/>
</dbReference>
<evidence type="ECO:0000256" key="6">
    <source>
        <dbReference type="ARBA" id="ARBA00022989"/>
    </source>
</evidence>
<dbReference type="InterPro" id="IPR011527">
    <property type="entry name" value="ABC1_TM_dom"/>
</dbReference>
<dbReference type="PANTHER" id="PTHR43394">
    <property type="entry name" value="ATP-DEPENDENT PERMEASE MDL1, MITOCHONDRIAL"/>
    <property type="match status" value="1"/>
</dbReference>
<keyword evidence="5 11" id="KW-0067">ATP-binding</keyword>
<evidence type="ECO:0000256" key="3">
    <source>
        <dbReference type="ARBA" id="ARBA00022692"/>
    </source>
</evidence>
<dbReference type="GO" id="GO:0015421">
    <property type="term" value="F:ABC-type oligopeptide transporter activity"/>
    <property type="evidence" value="ECO:0007669"/>
    <property type="project" value="TreeGrafter"/>
</dbReference>
<dbReference type="Pfam" id="PF00005">
    <property type="entry name" value="ABC_tran"/>
    <property type="match status" value="1"/>
</dbReference>